<name>A0ABR6GYU2_9BURK</name>
<organism evidence="2 3">
    <name type="scientific">Roseateles terrae</name>
    <dbReference type="NCBI Taxonomy" id="431060"/>
    <lineage>
        <taxon>Bacteria</taxon>
        <taxon>Pseudomonadati</taxon>
        <taxon>Pseudomonadota</taxon>
        <taxon>Betaproteobacteria</taxon>
        <taxon>Burkholderiales</taxon>
        <taxon>Sphaerotilaceae</taxon>
        <taxon>Roseateles</taxon>
    </lineage>
</organism>
<sequence length="157" mass="16957">MRTWLAAIAAIAIQPFVFIALLLPGLFHSSSPMNGLGIVVTAVAAVAAAVTVLLGVPAFWVLRRFGREGWRSLGAVGAALGVLPVAFFWPRHFAGYSSGQNWHGHDVDLYVDGMPTVYAWLIYAEKVLTFGLHGLIGALVFYAVLRRLSRGPRLIKG</sequence>
<accession>A0ABR6GYU2</accession>
<keyword evidence="3" id="KW-1185">Reference proteome</keyword>
<feature type="transmembrane region" description="Helical" evidence="1">
    <location>
        <begin position="69"/>
        <end position="89"/>
    </location>
</feature>
<evidence type="ECO:0000313" key="2">
    <source>
        <dbReference type="EMBL" id="MBB3197286.1"/>
    </source>
</evidence>
<feature type="transmembrane region" description="Helical" evidence="1">
    <location>
        <begin position="127"/>
        <end position="145"/>
    </location>
</feature>
<keyword evidence="1" id="KW-0472">Membrane</keyword>
<reference evidence="2 3" key="1">
    <citation type="submission" date="2020-08" db="EMBL/GenBank/DDBJ databases">
        <title>Genomic Encyclopedia of Type Strains, Phase III (KMG-III): the genomes of soil and plant-associated and newly described type strains.</title>
        <authorList>
            <person name="Whitman W."/>
        </authorList>
    </citation>
    <scope>NUCLEOTIDE SEQUENCE [LARGE SCALE GENOMIC DNA]</scope>
    <source>
        <strain evidence="2 3">CECT 7247</strain>
    </source>
</reference>
<evidence type="ECO:0000256" key="1">
    <source>
        <dbReference type="SAM" id="Phobius"/>
    </source>
</evidence>
<dbReference type="RefSeq" id="WP_184295539.1">
    <property type="nucleotide sequence ID" value="NZ_JACHXO010000011.1"/>
</dbReference>
<comment type="caution">
    <text evidence="2">The sequence shown here is derived from an EMBL/GenBank/DDBJ whole genome shotgun (WGS) entry which is preliminary data.</text>
</comment>
<feature type="transmembrane region" description="Helical" evidence="1">
    <location>
        <begin position="7"/>
        <end position="27"/>
    </location>
</feature>
<keyword evidence="1" id="KW-0812">Transmembrane</keyword>
<gene>
    <name evidence="2" type="ORF">FHS28_004713</name>
</gene>
<feature type="transmembrane region" description="Helical" evidence="1">
    <location>
        <begin position="39"/>
        <end position="62"/>
    </location>
</feature>
<dbReference type="Proteomes" id="UP000574369">
    <property type="component" value="Unassembled WGS sequence"/>
</dbReference>
<evidence type="ECO:0000313" key="3">
    <source>
        <dbReference type="Proteomes" id="UP000574369"/>
    </source>
</evidence>
<keyword evidence="1" id="KW-1133">Transmembrane helix</keyword>
<dbReference type="EMBL" id="JACHXO010000011">
    <property type="protein sequence ID" value="MBB3197286.1"/>
    <property type="molecule type" value="Genomic_DNA"/>
</dbReference>
<proteinExistence type="predicted"/>
<protein>
    <submittedName>
        <fullName evidence="2">Uncharacterized protein</fullName>
    </submittedName>
</protein>